<name>A0ABT4ZU48_9CYAN</name>
<proteinExistence type="predicted"/>
<comment type="caution">
    <text evidence="1">The sequence shown here is derived from an EMBL/GenBank/DDBJ whole genome shotgun (WGS) entry which is preliminary data.</text>
</comment>
<reference evidence="1 2" key="1">
    <citation type="submission" date="2023-01" db="EMBL/GenBank/DDBJ databases">
        <title>Genomes from the Australian National Cyanobacteria Reference Collection.</title>
        <authorList>
            <person name="Willis A."/>
            <person name="Lee E.M.F."/>
        </authorList>
    </citation>
    <scope>NUCLEOTIDE SEQUENCE [LARGE SCALE GENOMIC DNA]</scope>
    <source>
        <strain evidence="1 2">CS-549</strain>
    </source>
</reference>
<dbReference type="EMBL" id="JAQMTI010000174">
    <property type="protein sequence ID" value="MDB9442524.1"/>
    <property type="molecule type" value="Genomic_DNA"/>
</dbReference>
<keyword evidence="2" id="KW-1185">Reference proteome</keyword>
<organism evidence="1 2">
    <name type="scientific">Sphaerospermopsis kisseleviana CS-549</name>
    <dbReference type="NCBI Taxonomy" id="3021783"/>
    <lineage>
        <taxon>Bacteria</taxon>
        <taxon>Bacillati</taxon>
        <taxon>Cyanobacteriota</taxon>
        <taxon>Cyanophyceae</taxon>
        <taxon>Nostocales</taxon>
        <taxon>Aphanizomenonaceae</taxon>
        <taxon>Sphaerospermopsis</taxon>
        <taxon>Sphaerospermopsis kisseleviana</taxon>
    </lineage>
</organism>
<accession>A0ABT4ZU48</accession>
<dbReference type="Proteomes" id="UP001211711">
    <property type="component" value="Unassembled WGS sequence"/>
</dbReference>
<evidence type="ECO:0000313" key="2">
    <source>
        <dbReference type="Proteomes" id="UP001211711"/>
    </source>
</evidence>
<evidence type="ECO:0000313" key="1">
    <source>
        <dbReference type="EMBL" id="MDB9442524.1"/>
    </source>
</evidence>
<gene>
    <name evidence="1" type="ORF">PN497_14300</name>
</gene>
<sequence>MWNRHPACYLPISTVTCHLSPAINPRFLVDTCMVAVQRVEFGDIQPAAIA</sequence>
<dbReference type="RefSeq" id="WP_272110471.1">
    <property type="nucleotide sequence ID" value="NZ_JAQMTI010000174.1"/>
</dbReference>
<protein>
    <submittedName>
        <fullName evidence="1">Uncharacterized protein</fullName>
    </submittedName>
</protein>